<evidence type="ECO:0000256" key="6">
    <source>
        <dbReference type="SAM" id="Phobius"/>
    </source>
</evidence>
<evidence type="ECO:0000256" key="3">
    <source>
        <dbReference type="ARBA" id="ARBA00022692"/>
    </source>
</evidence>
<comment type="subcellular location">
    <subcellularLocation>
        <location evidence="1">Membrane</location>
        <topology evidence="1">Multi-pass membrane protein</topology>
    </subcellularLocation>
</comment>
<accession>A0A2N9LEG7</accession>
<feature type="transmembrane region" description="Helical" evidence="6">
    <location>
        <begin position="247"/>
        <end position="264"/>
    </location>
</feature>
<keyword evidence="3 6" id="KW-0812">Transmembrane</keyword>
<dbReference type="EMBL" id="OKRB01000089">
    <property type="protein sequence ID" value="SPE21680.1"/>
    <property type="molecule type" value="Genomic_DNA"/>
</dbReference>
<feature type="transmembrane region" description="Helical" evidence="6">
    <location>
        <begin position="44"/>
        <end position="65"/>
    </location>
</feature>
<comment type="similarity">
    <text evidence="2">Belongs to the GRP transporter (TC 2.A.7.5) family.</text>
</comment>
<name>A0A2N9LEG7_9BACT</name>
<evidence type="ECO:0000256" key="4">
    <source>
        <dbReference type="ARBA" id="ARBA00022989"/>
    </source>
</evidence>
<dbReference type="PANTHER" id="PTHR16119">
    <property type="entry name" value="TRANSMEMBRANE PROTEIN 144"/>
    <property type="match status" value="1"/>
</dbReference>
<evidence type="ECO:0000256" key="2">
    <source>
        <dbReference type="ARBA" id="ARBA00006117"/>
    </source>
</evidence>
<feature type="transmembrane region" description="Helical" evidence="6">
    <location>
        <begin position="85"/>
        <end position="107"/>
    </location>
</feature>
<organism evidence="7 8">
    <name type="scientific">Candidatus Sulfuritelmatomonas gaucii</name>
    <dbReference type="NCBI Taxonomy" id="2043161"/>
    <lineage>
        <taxon>Bacteria</taxon>
        <taxon>Pseudomonadati</taxon>
        <taxon>Acidobacteriota</taxon>
        <taxon>Terriglobia</taxon>
        <taxon>Terriglobales</taxon>
        <taxon>Acidobacteriaceae</taxon>
        <taxon>Candidatus Sulfuritelmatomonas</taxon>
    </lineage>
</organism>
<feature type="transmembrane region" description="Helical" evidence="6">
    <location>
        <begin position="146"/>
        <end position="165"/>
    </location>
</feature>
<keyword evidence="4 6" id="KW-1133">Transmembrane helix</keyword>
<dbReference type="AlphaFoldDB" id="A0A2N9LEG7"/>
<dbReference type="PANTHER" id="PTHR16119:SF17">
    <property type="entry name" value="TRANSMEMBRANE PROTEIN 144"/>
    <property type="match status" value="1"/>
</dbReference>
<evidence type="ECO:0000313" key="7">
    <source>
        <dbReference type="EMBL" id="SPE21680.1"/>
    </source>
</evidence>
<feature type="transmembrane region" description="Helical" evidence="6">
    <location>
        <begin position="113"/>
        <end position="134"/>
    </location>
</feature>
<proteinExistence type="inferred from homology"/>
<dbReference type="Proteomes" id="UP000239735">
    <property type="component" value="Unassembled WGS sequence"/>
</dbReference>
<dbReference type="InterPro" id="IPR012435">
    <property type="entry name" value="TMEM144"/>
</dbReference>
<feature type="transmembrane region" description="Helical" evidence="6">
    <location>
        <begin position="177"/>
        <end position="197"/>
    </location>
</feature>
<evidence type="ECO:0008006" key="9">
    <source>
        <dbReference type="Google" id="ProtNLM"/>
    </source>
</evidence>
<evidence type="ECO:0000256" key="1">
    <source>
        <dbReference type="ARBA" id="ARBA00004141"/>
    </source>
</evidence>
<keyword evidence="5 6" id="KW-0472">Membrane</keyword>
<dbReference type="InterPro" id="IPR010651">
    <property type="entry name" value="Sugar_transport"/>
</dbReference>
<reference evidence="8" key="1">
    <citation type="submission" date="2018-02" db="EMBL/GenBank/DDBJ databases">
        <authorList>
            <person name="Hausmann B."/>
        </authorList>
    </citation>
    <scope>NUCLEOTIDE SEQUENCE [LARGE SCALE GENOMIC DNA]</scope>
    <source>
        <strain evidence="8">Peat soil MAG SbA5</strain>
    </source>
</reference>
<feature type="transmembrane region" description="Helical" evidence="6">
    <location>
        <begin position="374"/>
        <end position="392"/>
    </location>
</feature>
<dbReference type="OrthoDB" id="108340at2"/>
<evidence type="ECO:0000313" key="8">
    <source>
        <dbReference type="Proteomes" id="UP000239735"/>
    </source>
</evidence>
<sequence length="431" mass="46674">MNQNTATASARSTLSLHKLGVFCGLAAAVWLGSAEAPTKLVNEGFSPFLISMGMVMGAFVARWTIPTLLKGTAFLFDDLREKPHLLVWALLAGMLWAVGNTLTIFAVRNVGLAIAFPLWNTNSLVGLAWGCLLFRELRGSRAKDWAKVIGGALAIVFGAAVLAVATAEQNAGAPGKAVTGIIAALGAGAMFGTMYIPYRKAYISGMNPLSFVTIFTFGELGTILTLGWIFYGGAAPMVAELHRARTMLFWPFLGGFCWVIGDLFQQYAAKYIGIGRGIPLSNTNQLWGLAWGALVFAEFSGLSGSGRLLIITGSTIMILGAVSISAAEPPPSEMENWHAAMHRECDRYQLDTENVTAVVAGNDPLADTKHPRRWWEWLIVCVATGIFVWLAIGTRAQHIYVNVPWMLVLIVGTMIPLGWCGTLLWRRTRFS</sequence>
<dbReference type="GO" id="GO:0015144">
    <property type="term" value="F:carbohydrate transmembrane transporter activity"/>
    <property type="evidence" value="ECO:0007669"/>
    <property type="project" value="InterPro"/>
</dbReference>
<dbReference type="Pfam" id="PF07857">
    <property type="entry name" value="TMEM144"/>
    <property type="match status" value="1"/>
</dbReference>
<protein>
    <recommendedName>
        <fullName evidence="9">EamA domain-containing protein</fullName>
    </recommendedName>
</protein>
<feature type="transmembrane region" description="Helical" evidence="6">
    <location>
        <begin position="404"/>
        <end position="425"/>
    </location>
</feature>
<dbReference type="GO" id="GO:0016020">
    <property type="term" value="C:membrane"/>
    <property type="evidence" value="ECO:0007669"/>
    <property type="project" value="UniProtKB-SubCell"/>
</dbReference>
<gene>
    <name evidence="7" type="ORF">SBA5_320054</name>
</gene>
<feature type="transmembrane region" description="Helical" evidence="6">
    <location>
        <begin position="209"/>
        <end position="231"/>
    </location>
</feature>
<evidence type="ECO:0000256" key="5">
    <source>
        <dbReference type="ARBA" id="ARBA00023136"/>
    </source>
</evidence>